<proteinExistence type="predicted"/>
<organism evidence="1 2">
    <name type="scientific">Actinocatenispora comari</name>
    <dbReference type="NCBI Taxonomy" id="2807577"/>
    <lineage>
        <taxon>Bacteria</taxon>
        <taxon>Bacillati</taxon>
        <taxon>Actinomycetota</taxon>
        <taxon>Actinomycetes</taxon>
        <taxon>Micromonosporales</taxon>
        <taxon>Micromonosporaceae</taxon>
        <taxon>Actinocatenispora</taxon>
    </lineage>
</organism>
<dbReference type="Proteomes" id="UP000614996">
    <property type="component" value="Unassembled WGS sequence"/>
</dbReference>
<dbReference type="RefSeq" id="WP_207126362.1">
    <property type="nucleotide sequence ID" value="NZ_BOPO01000075.1"/>
</dbReference>
<sequence>MHIENRPGRVLVVGRSPQVLLDTVEALRAQGYAADATNRFDRVLDDHDVTELDVLVFGGMVPADTKDQLRAGVRARNPRVSFVQGLAGIPGLIAAQVRAATGTEAPTGEIGYDAARRTVRLTLAEAGHVTVQAWWMTSFVPPEPRSTSMLVFDGDLGAGPHPVRLPDRVPDTASFAGVTVGPAVRVFTVGPLPDAVTRLAPATAADDRLPAVEQVSTQRHDG</sequence>
<comment type="caution">
    <text evidence="1">The sequence shown here is derived from an EMBL/GenBank/DDBJ whole genome shotgun (WGS) entry which is preliminary data.</text>
</comment>
<name>A0A8J4ELY2_9ACTN</name>
<protein>
    <submittedName>
        <fullName evidence="1">Uncharacterized protein</fullName>
    </submittedName>
</protein>
<reference evidence="2" key="1">
    <citation type="journal article" date="2021" name="Int. J. Syst. Evol. Microbiol.">
        <title>Actinocatenispora comari sp. nov., an endophytic actinomycete isolated from aerial parts of Comarum salesowianum.</title>
        <authorList>
            <person name="Oyunbileg N."/>
            <person name="Iizaka Y."/>
            <person name="Hamada M."/>
            <person name="Davaapurev B.O."/>
            <person name="Fukumoto A."/>
            <person name="Tsetseg B."/>
            <person name="Kato F."/>
            <person name="Tamura T."/>
            <person name="Batkhuu J."/>
            <person name="Anzai Y."/>
        </authorList>
    </citation>
    <scope>NUCLEOTIDE SEQUENCE [LARGE SCALE GENOMIC DNA]</scope>
    <source>
        <strain evidence="2">NUM-2625</strain>
    </source>
</reference>
<evidence type="ECO:0000313" key="1">
    <source>
        <dbReference type="EMBL" id="GIL28645.1"/>
    </source>
</evidence>
<keyword evidence="2" id="KW-1185">Reference proteome</keyword>
<dbReference type="EMBL" id="BOPO01000075">
    <property type="protein sequence ID" value="GIL28645.1"/>
    <property type="molecule type" value="Genomic_DNA"/>
</dbReference>
<accession>A0A8J4ELY2</accession>
<gene>
    <name evidence="1" type="ORF">NUM_38990</name>
</gene>
<dbReference type="AlphaFoldDB" id="A0A8J4ELY2"/>
<evidence type="ECO:0000313" key="2">
    <source>
        <dbReference type="Proteomes" id="UP000614996"/>
    </source>
</evidence>